<dbReference type="EMBL" id="WTUZ01000040">
    <property type="protein sequence ID" value="MZQ87192.1"/>
    <property type="molecule type" value="Genomic_DNA"/>
</dbReference>
<gene>
    <name evidence="3" type="ORF">GQF01_34265</name>
</gene>
<keyword evidence="1 3" id="KW-0808">Transferase</keyword>
<evidence type="ECO:0000256" key="1">
    <source>
        <dbReference type="ARBA" id="ARBA00022679"/>
    </source>
</evidence>
<keyword evidence="3" id="KW-0489">Methyltransferase</keyword>
<evidence type="ECO:0000313" key="3">
    <source>
        <dbReference type="EMBL" id="MZQ87192.1"/>
    </source>
</evidence>
<dbReference type="CDD" id="cd02440">
    <property type="entry name" value="AdoMet_MTases"/>
    <property type="match status" value="1"/>
</dbReference>
<dbReference type="Gene3D" id="6.10.140.280">
    <property type="match status" value="1"/>
</dbReference>
<dbReference type="Gene3D" id="3.40.50.150">
    <property type="entry name" value="Vaccinia Virus protein VP39"/>
    <property type="match status" value="1"/>
</dbReference>
<feature type="domain" description="Methyltransferase" evidence="2">
    <location>
        <begin position="51"/>
        <end position="146"/>
    </location>
</feature>
<dbReference type="InterPro" id="IPR029063">
    <property type="entry name" value="SAM-dependent_MTases_sf"/>
</dbReference>
<dbReference type="Pfam" id="PF13649">
    <property type="entry name" value="Methyltransf_25"/>
    <property type="match status" value="1"/>
</dbReference>
<dbReference type="Proteomes" id="UP000481087">
    <property type="component" value="Unassembled WGS sequence"/>
</dbReference>
<evidence type="ECO:0000313" key="4">
    <source>
        <dbReference type="Proteomes" id="UP000481087"/>
    </source>
</evidence>
<dbReference type="RefSeq" id="WP_161411823.1">
    <property type="nucleotide sequence ID" value="NZ_WTUZ01000040.1"/>
</dbReference>
<dbReference type="GO" id="GO:0008168">
    <property type="term" value="F:methyltransferase activity"/>
    <property type="evidence" value="ECO:0007669"/>
    <property type="project" value="UniProtKB-KW"/>
</dbReference>
<accession>A0A6L8VC21</accession>
<comment type="caution">
    <text evidence="3">The sequence shown here is derived from an EMBL/GenBank/DDBJ whole genome shotgun (WGS) entry which is preliminary data.</text>
</comment>
<dbReference type="AlphaFoldDB" id="A0A6L8VC21"/>
<evidence type="ECO:0000259" key="2">
    <source>
        <dbReference type="Pfam" id="PF13649"/>
    </source>
</evidence>
<dbReference type="GO" id="GO:0032259">
    <property type="term" value="P:methylation"/>
    <property type="evidence" value="ECO:0007669"/>
    <property type="project" value="UniProtKB-KW"/>
</dbReference>
<dbReference type="InterPro" id="IPR041698">
    <property type="entry name" value="Methyltransf_25"/>
</dbReference>
<protein>
    <submittedName>
        <fullName evidence="3">Methyltransferase domain-containing protein</fullName>
    </submittedName>
</protein>
<keyword evidence="4" id="KW-1185">Reference proteome</keyword>
<sequence>MTEKYNNQLVTKFDEIAEKYDGQRRKLIPCFDDFYRSATSLVRPRAASPRILDLGAGTGLLSSYILGQYPDAQLTLIDLSQGMLDIAKLRFGELNANLTILSGDYTEFDSDEPFDCVVSALSIHHLEDQAKQNLFERIYNLLKPGGIFVNADQIQGSTPFLDHLYRADWEAKIEATDLTREALQAAYERTKLDKMAPLDQQLAWLKASGFADVDCVYKSYNFVVMFAQKPEA</sequence>
<reference evidence="3 4" key="1">
    <citation type="submission" date="2019-12" db="EMBL/GenBank/DDBJ databases">
        <title>Paenibacillus sp. nov. sp. isolated from soil.</title>
        <authorList>
            <person name="Kim J."/>
            <person name="Jeong S.E."/>
            <person name="Jung H.S."/>
            <person name="Jeon C.O."/>
        </authorList>
    </citation>
    <scope>NUCLEOTIDE SEQUENCE [LARGE SCALE GENOMIC DNA]</scope>
    <source>
        <strain evidence="3 4">5J-6</strain>
    </source>
</reference>
<proteinExistence type="predicted"/>
<name>A0A6L8VC21_9BACL</name>
<dbReference type="PANTHER" id="PTHR43861">
    <property type="entry name" value="TRANS-ACONITATE 2-METHYLTRANSFERASE-RELATED"/>
    <property type="match status" value="1"/>
</dbReference>
<organism evidence="3 4">
    <name type="scientific">Paenibacillus silvestris</name>
    <dbReference type="NCBI Taxonomy" id="2606219"/>
    <lineage>
        <taxon>Bacteria</taxon>
        <taxon>Bacillati</taxon>
        <taxon>Bacillota</taxon>
        <taxon>Bacilli</taxon>
        <taxon>Bacillales</taxon>
        <taxon>Paenibacillaceae</taxon>
        <taxon>Paenibacillus</taxon>
    </lineage>
</organism>
<dbReference type="SUPFAM" id="SSF53335">
    <property type="entry name" value="S-adenosyl-L-methionine-dependent methyltransferases"/>
    <property type="match status" value="1"/>
</dbReference>